<dbReference type="PANTHER" id="PTHR46599">
    <property type="entry name" value="PIGGYBAC TRANSPOSABLE ELEMENT-DERIVED PROTEIN 4"/>
    <property type="match status" value="1"/>
</dbReference>
<evidence type="ECO:0008006" key="7">
    <source>
        <dbReference type="Google" id="ProtNLM"/>
    </source>
</evidence>
<dbReference type="InterPro" id="IPR029526">
    <property type="entry name" value="PGBD"/>
</dbReference>
<feature type="region of interest" description="Disordered" evidence="2">
    <location>
        <begin position="231"/>
        <end position="302"/>
    </location>
</feature>
<dbReference type="OrthoDB" id="2446503at2759"/>
<reference evidence="5" key="1">
    <citation type="submission" date="2021-06" db="EMBL/GenBank/DDBJ databases">
        <title>Genome Sequence of Mortierella hyaline Strain SCG-10, a Cold-Adapted, Nitrate-Reducing Fungus Isolated from Soil in Minnesota, USA.</title>
        <authorList>
            <person name="Aldossari N."/>
        </authorList>
    </citation>
    <scope>NUCLEOTIDE SEQUENCE</scope>
    <source>
        <strain evidence="5">SCG-10</strain>
    </source>
</reference>
<evidence type="ECO:0000313" key="5">
    <source>
        <dbReference type="EMBL" id="KAG9069025.1"/>
    </source>
</evidence>
<gene>
    <name evidence="5" type="ORF">KI688_009915</name>
</gene>
<dbReference type="Pfam" id="PF07282">
    <property type="entry name" value="Cas12f1-like_TNB"/>
    <property type="match status" value="1"/>
</dbReference>
<feature type="region of interest" description="Disordered" evidence="2">
    <location>
        <begin position="1"/>
        <end position="88"/>
    </location>
</feature>
<feature type="region of interest" description="Disordered" evidence="2">
    <location>
        <begin position="669"/>
        <end position="763"/>
    </location>
</feature>
<dbReference type="InterPro" id="IPR010095">
    <property type="entry name" value="Cas12f1-like_TNB"/>
</dbReference>
<feature type="domain" description="PiggyBac transposable element-derived protein" evidence="4">
    <location>
        <begin position="128"/>
        <end position="242"/>
    </location>
</feature>
<dbReference type="PANTHER" id="PTHR46599:SF3">
    <property type="entry name" value="PIGGYBAC TRANSPOSABLE ELEMENT-DERIVED PROTEIN 4"/>
    <property type="match status" value="1"/>
</dbReference>
<feature type="compositionally biased region" description="Polar residues" evidence="2">
    <location>
        <begin position="709"/>
        <end position="720"/>
    </location>
</feature>
<feature type="compositionally biased region" description="Basic residues" evidence="2">
    <location>
        <begin position="75"/>
        <end position="86"/>
    </location>
</feature>
<dbReference type="EMBL" id="JAHRHY010000005">
    <property type="protein sequence ID" value="KAG9069025.1"/>
    <property type="molecule type" value="Genomic_DNA"/>
</dbReference>
<dbReference type="Gene3D" id="3.40.50.1010">
    <property type="entry name" value="5'-nuclease"/>
    <property type="match status" value="1"/>
</dbReference>
<evidence type="ECO:0000259" key="4">
    <source>
        <dbReference type="Pfam" id="PF13843"/>
    </source>
</evidence>
<organism evidence="5 6">
    <name type="scientific">Linnemannia hyalina</name>
    <dbReference type="NCBI Taxonomy" id="64524"/>
    <lineage>
        <taxon>Eukaryota</taxon>
        <taxon>Fungi</taxon>
        <taxon>Fungi incertae sedis</taxon>
        <taxon>Mucoromycota</taxon>
        <taxon>Mortierellomycotina</taxon>
        <taxon>Mortierellomycetes</taxon>
        <taxon>Mortierellales</taxon>
        <taxon>Mortierellaceae</taxon>
        <taxon>Linnemannia</taxon>
    </lineage>
</organism>
<feature type="compositionally biased region" description="Acidic residues" evidence="2">
    <location>
        <begin position="25"/>
        <end position="36"/>
    </location>
</feature>
<dbReference type="GO" id="GO:0003677">
    <property type="term" value="F:DNA binding"/>
    <property type="evidence" value="ECO:0007669"/>
    <property type="project" value="UniProtKB-KW"/>
</dbReference>
<evidence type="ECO:0000256" key="1">
    <source>
        <dbReference type="ARBA" id="ARBA00023125"/>
    </source>
</evidence>
<evidence type="ECO:0000313" key="6">
    <source>
        <dbReference type="Proteomes" id="UP000707451"/>
    </source>
</evidence>
<feature type="compositionally biased region" description="Basic residues" evidence="2">
    <location>
        <begin position="730"/>
        <end position="759"/>
    </location>
</feature>
<feature type="region of interest" description="Disordered" evidence="2">
    <location>
        <begin position="1201"/>
        <end position="1234"/>
    </location>
</feature>
<protein>
    <recommendedName>
        <fullName evidence="7">PiggyBac transposable element-derived protein domain-containing protein</fullName>
    </recommendedName>
</protein>
<accession>A0A9P8BUR4</accession>
<feature type="domain" description="Cas12f1-like TNB" evidence="3">
    <location>
        <begin position="1457"/>
        <end position="1516"/>
    </location>
</feature>
<keyword evidence="6" id="KW-1185">Reference proteome</keyword>
<evidence type="ECO:0000259" key="3">
    <source>
        <dbReference type="Pfam" id="PF07282"/>
    </source>
</evidence>
<feature type="region of interest" description="Disordered" evidence="2">
    <location>
        <begin position="785"/>
        <end position="826"/>
    </location>
</feature>
<sequence>MDSSLEFLGSFDVSDSQGTVVASAEEVDEAQEEEELFSVRCRTRPTPGTDSSGDEEEEEKAGDEGVIDATAPPTKKMKAAKKAAKKPVRETRELPPVLDFDNIFRHYKDGHPAQSNLPRALRLDSELSPLTIFTLFFSDPVLTDLADNTNAYAASKGAGTGEGSRQWVKTTPDELRTFLGIIVYMGVFRQNSVSEYWSTFPECPQHNITTFMSLVRFEQLKRFFHVSNPNEPEQHWFSKVEPQTSSGPERAADVDGAGMSTHTTTSTRQASSSPKRAADVDDADTADTASSNKRLRPLQISSGSSTLVEDMQRLLATQPSQIRFDESGALTTICAQEKVIDFRSVGAAIEKILSSRLSKDITMLHMDGLRSMEKEWAHGKRDQALSKQLETLERDYTEGKLHNKRQLYKRLKASYRAPPEALRAVSEVLRQSGWTICQCLNQSDTCIARTVNNAAVPGDIRVITKDSDLMAFESIMSVTMPVKNTWTTFHKDELLNEHGLPTPVHLTLAALVSNNDYTNGVFSYGLTSNVDTIRQFKMTGLDGTVGQDRVEVVRIYVRRYLDIIHQKARTIKDSATQSARRRLRCNPNPTVKAHDKDLRRIETADRQLRVDVTEFGHALKTFVLCEETTLDNNRISPAADTHTRLMAIIKETEFNKAYNDWRRFSASRTGSLPPGLLVDPASQGAATDAEATPPPLPTAPKAGSAPYPQATSAGSPSIRQTHGPAEHPPSHKQKIKKQRRHGSRALQRRRQKWRRSRFRSRTDVQDRYVPDTVFLEKASPVDVVELSGLKPSTPRPSKPKEQSPRIDQVPAPAAKKKKKKLLGEPKGIAGPKALKRAFQSVFATVTLTTGSLQGCLGRSTNLSKAEVAQLTQHVSSAVSTVNSAKHIVYKLIEMRILQPLIETGLNQAEDGPDESFLEKILDSDWAERFVQNLLSFVLRNSIVPQGRPPASDKSKDAVAEAISTFNEFKKTLCPGFKALNSTDLALSNIIAELAPKICLDQKLHYRRIPETLRTKLSIDCDGLPEIDQDGTDAGGDAGAADVNEGVDDDDALKRSKKIIFKPGHIQLCWRYFLLLPSSKRPRFCTQAKMSDSFIDINEEALVALLWGEKAVQLDNVWEDTRYTHNWAAAKQRSSYGDVIKELFIGDRDVIKEARNKQQTTYGKRTTTMAEREEAHPHIYGQLELARYLTNKVNFFRERHNASLTAPTPPLPSSTSSSSTTSTPPPLPTPRQQPRSYRYALNNYIRTDGHQLQILAYDLTKPRQSPNYSEFLSRIEKRYPTRQHLIDAFGDDLDSVIVVGIDPGEVVSGAFCLTLPGGKVINLLIKRASLYQPTLAFRDWEQHWKRRHPTAGPGDVVDSSLWTRITDLDKLTTLPSVHDLENSLPSTNYDTSLDALTAAHKKYYEQEPLIHGIYASREWKVAVHEHRMAKMSELDLAVAGVLRMVDEACEGVPVHQRKSAALGYKAALVDEYLTSTMCPTCVVENRATRLAKPSMRTCACVECTRWIHRDGVGAHNIALIGEQYLKSLGRPEPLARPPKQTKPL</sequence>
<comment type="caution">
    <text evidence="5">The sequence shown here is derived from an EMBL/GenBank/DDBJ whole genome shotgun (WGS) entry which is preliminary data.</text>
</comment>
<name>A0A9P8BUR4_9FUNG</name>
<feature type="compositionally biased region" description="Low complexity" evidence="2">
    <location>
        <begin position="1212"/>
        <end position="1221"/>
    </location>
</feature>
<proteinExistence type="predicted"/>
<evidence type="ECO:0000256" key="2">
    <source>
        <dbReference type="SAM" id="MobiDB-lite"/>
    </source>
</evidence>
<feature type="compositionally biased region" description="Polar residues" evidence="2">
    <location>
        <begin position="260"/>
        <end position="274"/>
    </location>
</feature>
<dbReference type="Proteomes" id="UP000707451">
    <property type="component" value="Unassembled WGS sequence"/>
</dbReference>
<keyword evidence="1" id="KW-0238">DNA-binding</keyword>
<feature type="compositionally biased region" description="Acidic residues" evidence="2">
    <location>
        <begin position="52"/>
        <end position="61"/>
    </location>
</feature>
<dbReference type="Pfam" id="PF13843">
    <property type="entry name" value="DDE_Tnp_1_7"/>
    <property type="match status" value="1"/>
</dbReference>